<dbReference type="EMBL" id="BPLQ01008536">
    <property type="protein sequence ID" value="GIY38079.1"/>
    <property type="molecule type" value="Genomic_DNA"/>
</dbReference>
<keyword evidence="3" id="KW-1185">Reference proteome</keyword>
<evidence type="ECO:0000256" key="1">
    <source>
        <dbReference type="SAM" id="MobiDB-lite"/>
    </source>
</evidence>
<feature type="compositionally biased region" description="Polar residues" evidence="1">
    <location>
        <begin position="1"/>
        <end position="19"/>
    </location>
</feature>
<dbReference type="Proteomes" id="UP001054837">
    <property type="component" value="Unassembled WGS sequence"/>
</dbReference>
<accession>A0AAV4SYI1</accession>
<dbReference type="AlphaFoldDB" id="A0AAV4SYI1"/>
<evidence type="ECO:0000313" key="3">
    <source>
        <dbReference type="Proteomes" id="UP001054837"/>
    </source>
</evidence>
<evidence type="ECO:0000313" key="2">
    <source>
        <dbReference type="EMBL" id="GIY38079.1"/>
    </source>
</evidence>
<feature type="compositionally biased region" description="Basic and acidic residues" evidence="1">
    <location>
        <begin position="47"/>
        <end position="64"/>
    </location>
</feature>
<comment type="caution">
    <text evidence="2">The sequence shown here is derived from an EMBL/GenBank/DDBJ whole genome shotgun (WGS) entry which is preliminary data.</text>
</comment>
<proteinExistence type="predicted"/>
<reference evidence="2 3" key="1">
    <citation type="submission" date="2021-06" db="EMBL/GenBank/DDBJ databases">
        <title>Caerostris darwini draft genome.</title>
        <authorList>
            <person name="Kono N."/>
            <person name="Arakawa K."/>
        </authorList>
    </citation>
    <scope>NUCLEOTIDE SEQUENCE [LARGE SCALE GENOMIC DNA]</scope>
</reference>
<sequence length="109" mass="11726">MIFRNPSTTPESNSHSQGGNEIPTCTVMPGTEVAELNPVSSPLSGDDGAKEEAKPTKGGKEKVAKHVPSKSLKEQSEEEAEKPLDLSFKKRDVESEKSIEPKSSTDTDN</sequence>
<protein>
    <submittedName>
        <fullName evidence="2">Uncharacterized protein</fullName>
    </submittedName>
</protein>
<feature type="compositionally biased region" description="Basic and acidic residues" evidence="1">
    <location>
        <begin position="71"/>
        <end position="109"/>
    </location>
</feature>
<organism evidence="2 3">
    <name type="scientific">Caerostris darwini</name>
    <dbReference type="NCBI Taxonomy" id="1538125"/>
    <lineage>
        <taxon>Eukaryota</taxon>
        <taxon>Metazoa</taxon>
        <taxon>Ecdysozoa</taxon>
        <taxon>Arthropoda</taxon>
        <taxon>Chelicerata</taxon>
        <taxon>Arachnida</taxon>
        <taxon>Araneae</taxon>
        <taxon>Araneomorphae</taxon>
        <taxon>Entelegynae</taxon>
        <taxon>Araneoidea</taxon>
        <taxon>Araneidae</taxon>
        <taxon>Caerostris</taxon>
    </lineage>
</organism>
<feature type="region of interest" description="Disordered" evidence="1">
    <location>
        <begin position="1"/>
        <end position="109"/>
    </location>
</feature>
<name>A0AAV4SYI1_9ARAC</name>
<gene>
    <name evidence="2" type="ORF">CDAR_399341</name>
</gene>